<dbReference type="InterPro" id="IPR011057">
    <property type="entry name" value="Mss4-like_sf"/>
</dbReference>
<evidence type="ECO:0008006" key="3">
    <source>
        <dbReference type="Google" id="ProtNLM"/>
    </source>
</evidence>
<evidence type="ECO:0000313" key="2">
    <source>
        <dbReference type="Proteomes" id="UP000306113"/>
    </source>
</evidence>
<name>A0A4S3MBK1_9RHOB</name>
<sequence length="202" mass="21721">MSENGLELGCSCGAVALRLEPKGVATGSRLRCYCIDCQTAARYLGYALPAHGGTELIQSTPDRVSVLKGQDKLGILRLSPNGLIRWYATCCNTPMLNMIRKPGLPFVGLVLHDAELQQADRQMGPNRGHVFTKHARKGQGAPAKDVNFNSIGLNIVKRMLGAYLTGRHRKNPFVSPTGGWPVTPKVLTIEERAAASKAVGTG</sequence>
<organism evidence="1 2">
    <name type="scientific">Thalassobius vesicularis</name>
    <dbReference type="NCBI Taxonomy" id="1294297"/>
    <lineage>
        <taxon>Bacteria</taxon>
        <taxon>Pseudomonadati</taxon>
        <taxon>Pseudomonadota</taxon>
        <taxon>Alphaproteobacteria</taxon>
        <taxon>Rhodobacterales</taxon>
        <taxon>Roseobacteraceae</taxon>
        <taxon>Thalassovita</taxon>
    </lineage>
</organism>
<proteinExistence type="predicted"/>
<dbReference type="RefSeq" id="WP_136338079.1">
    <property type="nucleotide sequence ID" value="NZ_SSMD01000002.1"/>
</dbReference>
<reference evidence="1 2" key="1">
    <citation type="submission" date="2019-04" db="EMBL/GenBank/DDBJ databases">
        <title>Draft genome sequence of Youngimonas vesicularis.</title>
        <authorList>
            <person name="Hameed A."/>
        </authorList>
    </citation>
    <scope>NUCLEOTIDE SEQUENCE [LARGE SCALE GENOMIC DNA]</scope>
    <source>
        <strain evidence="1 2">CC-AMW-E</strain>
    </source>
</reference>
<gene>
    <name evidence="1" type="ORF">E7681_04480</name>
</gene>
<dbReference type="OrthoDB" id="5500342at2"/>
<dbReference type="AlphaFoldDB" id="A0A4S3MBK1"/>
<dbReference type="Pfam" id="PF19648">
    <property type="entry name" value="DUF6151"/>
    <property type="match status" value="1"/>
</dbReference>
<dbReference type="SUPFAM" id="SSF51316">
    <property type="entry name" value="Mss4-like"/>
    <property type="match status" value="1"/>
</dbReference>
<keyword evidence="2" id="KW-1185">Reference proteome</keyword>
<comment type="caution">
    <text evidence="1">The sequence shown here is derived from an EMBL/GenBank/DDBJ whole genome shotgun (WGS) entry which is preliminary data.</text>
</comment>
<dbReference type="EMBL" id="SSMD01000002">
    <property type="protein sequence ID" value="THD75716.1"/>
    <property type="molecule type" value="Genomic_DNA"/>
</dbReference>
<accession>A0A4S3MBK1</accession>
<dbReference type="Proteomes" id="UP000306113">
    <property type="component" value="Unassembled WGS sequence"/>
</dbReference>
<dbReference type="InterPro" id="IPR046149">
    <property type="entry name" value="DUF6151"/>
</dbReference>
<dbReference type="Gene3D" id="3.90.1590.10">
    <property type="entry name" value="glutathione-dependent formaldehyde- activating enzyme (gfa)"/>
    <property type="match status" value="1"/>
</dbReference>
<protein>
    <recommendedName>
        <fullName evidence="3">CENP-V/GFA domain-containing protein</fullName>
    </recommendedName>
</protein>
<evidence type="ECO:0000313" key="1">
    <source>
        <dbReference type="EMBL" id="THD75716.1"/>
    </source>
</evidence>